<dbReference type="AlphaFoldDB" id="A0AAN8NRM3"/>
<evidence type="ECO:0000256" key="1">
    <source>
        <dbReference type="SAM" id="MobiDB-lite"/>
    </source>
</evidence>
<dbReference type="EMBL" id="JAWJWE010000037">
    <property type="protein sequence ID" value="KAK6625922.1"/>
    <property type="molecule type" value="Genomic_DNA"/>
</dbReference>
<comment type="caution">
    <text evidence="2">The sequence shown here is derived from an EMBL/GenBank/DDBJ whole genome shotgun (WGS) entry which is preliminary data.</text>
</comment>
<feature type="region of interest" description="Disordered" evidence="1">
    <location>
        <begin position="19"/>
        <end position="75"/>
    </location>
</feature>
<protein>
    <submittedName>
        <fullName evidence="2">Uncharacterized protein</fullName>
    </submittedName>
</protein>
<proteinExistence type="predicted"/>
<dbReference type="Proteomes" id="UP001372834">
    <property type="component" value="Unassembled WGS sequence"/>
</dbReference>
<evidence type="ECO:0000313" key="2">
    <source>
        <dbReference type="EMBL" id="KAK6625922.1"/>
    </source>
</evidence>
<reference evidence="2 3" key="1">
    <citation type="submission" date="2023-10" db="EMBL/GenBank/DDBJ databases">
        <title>Genomes of two closely related lineages of the louse Polyplax serrata with different host specificities.</title>
        <authorList>
            <person name="Martinu J."/>
            <person name="Tarabai H."/>
            <person name="Stefka J."/>
            <person name="Hypsa V."/>
        </authorList>
    </citation>
    <scope>NUCLEOTIDE SEQUENCE [LARGE SCALE GENOMIC DNA]</scope>
    <source>
        <strain evidence="2">HR10_N</strain>
    </source>
</reference>
<sequence>MVEVCARVAADVLVQWRESSGRPEWRERPGESGRVRTQDPGSPEARPPPQSQTTRRQEFFRDEPDDTGAEEKQEEALLADVSVFVDMETPLRRRDVRLSDEPEKARALDVNFTSWGTSFGPGESKKRGRAP</sequence>
<accession>A0AAN8NRM3</accession>
<evidence type="ECO:0000313" key="3">
    <source>
        <dbReference type="Proteomes" id="UP001372834"/>
    </source>
</evidence>
<feature type="compositionally biased region" description="Basic and acidic residues" evidence="1">
    <location>
        <begin position="19"/>
        <end position="37"/>
    </location>
</feature>
<gene>
    <name evidence="2" type="ORF">RUM43_006221</name>
</gene>
<name>A0AAN8NRM3_POLSC</name>
<organism evidence="2 3">
    <name type="scientific">Polyplax serrata</name>
    <name type="common">Common mouse louse</name>
    <dbReference type="NCBI Taxonomy" id="468196"/>
    <lineage>
        <taxon>Eukaryota</taxon>
        <taxon>Metazoa</taxon>
        <taxon>Ecdysozoa</taxon>
        <taxon>Arthropoda</taxon>
        <taxon>Hexapoda</taxon>
        <taxon>Insecta</taxon>
        <taxon>Pterygota</taxon>
        <taxon>Neoptera</taxon>
        <taxon>Paraneoptera</taxon>
        <taxon>Psocodea</taxon>
        <taxon>Troctomorpha</taxon>
        <taxon>Phthiraptera</taxon>
        <taxon>Anoplura</taxon>
        <taxon>Polyplacidae</taxon>
        <taxon>Polyplax</taxon>
    </lineage>
</organism>